<evidence type="ECO:0000256" key="6">
    <source>
        <dbReference type="SAM" id="Phobius"/>
    </source>
</evidence>
<evidence type="ECO:0000256" key="5">
    <source>
        <dbReference type="ARBA" id="ARBA00023136"/>
    </source>
</evidence>
<gene>
    <name evidence="7" type="ORF">FHE65_01710</name>
</gene>
<dbReference type="PANTHER" id="PTHR23513">
    <property type="entry name" value="INTEGRAL MEMBRANE EFFLUX PROTEIN-RELATED"/>
    <property type="match status" value="1"/>
</dbReference>
<keyword evidence="3 6" id="KW-0812">Transmembrane</keyword>
<evidence type="ECO:0000313" key="7">
    <source>
        <dbReference type="EMBL" id="TNC51396.1"/>
    </source>
</evidence>
<dbReference type="GO" id="GO:0005886">
    <property type="term" value="C:plasma membrane"/>
    <property type="evidence" value="ECO:0007669"/>
    <property type="project" value="UniProtKB-SubCell"/>
</dbReference>
<dbReference type="InterPro" id="IPR011701">
    <property type="entry name" value="MFS"/>
</dbReference>
<dbReference type="Gene3D" id="1.20.1250.20">
    <property type="entry name" value="MFS general substrate transporter like domains"/>
    <property type="match status" value="1"/>
</dbReference>
<feature type="transmembrane region" description="Helical" evidence="6">
    <location>
        <begin position="49"/>
        <end position="69"/>
    </location>
</feature>
<dbReference type="AlphaFoldDB" id="A0A5C4N218"/>
<feature type="transmembrane region" description="Helical" evidence="6">
    <location>
        <begin position="21"/>
        <end position="43"/>
    </location>
</feature>
<name>A0A5C4N218_9ACTN</name>
<protein>
    <submittedName>
        <fullName evidence="7">MFS transporter</fullName>
    </submittedName>
</protein>
<keyword evidence="5 6" id="KW-0472">Membrane</keyword>
<feature type="transmembrane region" description="Helical" evidence="6">
    <location>
        <begin position="180"/>
        <end position="198"/>
    </location>
</feature>
<dbReference type="RefSeq" id="WP_139105078.1">
    <property type="nucleotide sequence ID" value="NZ_VDFR01000008.1"/>
</dbReference>
<feature type="transmembrane region" description="Helical" evidence="6">
    <location>
        <begin position="361"/>
        <end position="394"/>
    </location>
</feature>
<sequence length="409" mass="41291">MTTTSQVPPLFGRDRMVHGWFVVKGVSDAGDAAWTIALAWTAVQLASPAVAGLIVAAGTLPRAAVLLVGGAVADRYDVRRVLAGTTVARVLVLLVTVAVAVLAGESVALLAVAAIAFGLCDAIFEPAAVTLGRQLVREEDLSMYAGASQTAARLGTMTGAAVGGGLVALGGLTASATLNALTYLGVLGYLVLVLRLRFPLPRMSPTPMTRAIAEGFGHLRAAPTTRTLVITLSGLNLAVGPALGLGLVLRVRDAEWGAETLGVFQALVGLGALVGGAALIRWQPRRPAAVGFALLVVQGLAIVLLAIPGVFVTAASCATIGVTAGAASALLSAVFVRTVAPEFLGRLGSIQRLGDDCLMPAAMATFGAVAGGASVAVAFGIFGGLMTALMVVALTRSRVLSLDLVRSAA</sequence>
<dbReference type="Pfam" id="PF07690">
    <property type="entry name" value="MFS_1"/>
    <property type="match status" value="1"/>
</dbReference>
<feature type="transmembrane region" description="Helical" evidence="6">
    <location>
        <begin position="261"/>
        <end position="280"/>
    </location>
</feature>
<keyword evidence="4 6" id="KW-1133">Transmembrane helix</keyword>
<accession>A0A5C4N218</accession>
<dbReference type="OrthoDB" id="3613552at2"/>
<evidence type="ECO:0000256" key="1">
    <source>
        <dbReference type="ARBA" id="ARBA00004651"/>
    </source>
</evidence>
<dbReference type="GO" id="GO:0022857">
    <property type="term" value="F:transmembrane transporter activity"/>
    <property type="evidence" value="ECO:0007669"/>
    <property type="project" value="InterPro"/>
</dbReference>
<dbReference type="InterPro" id="IPR036259">
    <property type="entry name" value="MFS_trans_sf"/>
</dbReference>
<dbReference type="PANTHER" id="PTHR23513:SF11">
    <property type="entry name" value="STAPHYLOFERRIN A TRANSPORTER"/>
    <property type="match status" value="1"/>
</dbReference>
<feature type="transmembrane region" description="Helical" evidence="6">
    <location>
        <begin position="228"/>
        <end position="249"/>
    </location>
</feature>
<feature type="transmembrane region" description="Helical" evidence="6">
    <location>
        <begin position="152"/>
        <end position="174"/>
    </location>
</feature>
<comment type="caution">
    <text evidence="7">The sequence shown here is derived from an EMBL/GenBank/DDBJ whole genome shotgun (WGS) entry which is preliminary data.</text>
</comment>
<reference evidence="7 8" key="1">
    <citation type="submission" date="2019-05" db="EMBL/GenBank/DDBJ databases">
        <title>Mumia sp. nov., isolated from the intestinal contents of plateau pika (Ochotona curzoniae) in the Qinghai-Tibet plateau of China.</title>
        <authorList>
            <person name="Tian Z."/>
        </authorList>
    </citation>
    <scope>NUCLEOTIDE SEQUENCE [LARGE SCALE GENOMIC DNA]</scope>
    <source>
        <strain evidence="8">527</strain>
    </source>
</reference>
<feature type="transmembrane region" description="Helical" evidence="6">
    <location>
        <begin position="318"/>
        <end position="340"/>
    </location>
</feature>
<feature type="transmembrane region" description="Helical" evidence="6">
    <location>
        <begin position="81"/>
        <end position="103"/>
    </location>
</feature>
<keyword evidence="2" id="KW-1003">Cell membrane</keyword>
<proteinExistence type="predicted"/>
<dbReference type="Proteomes" id="UP000306740">
    <property type="component" value="Unassembled WGS sequence"/>
</dbReference>
<organism evidence="7 8">
    <name type="scientific">Mumia zhuanghuii</name>
    <dbReference type="NCBI Taxonomy" id="2585211"/>
    <lineage>
        <taxon>Bacteria</taxon>
        <taxon>Bacillati</taxon>
        <taxon>Actinomycetota</taxon>
        <taxon>Actinomycetes</taxon>
        <taxon>Propionibacteriales</taxon>
        <taxon>Nocardioidaceae</taxon>
        <taxon>Mumia</taxon>
    </lineage>
</organism>
<dbReference type="EMBL" id="VDFR01000008">
    <property type="protein sequence ID" value="TNC51396.1"/>
    <property type="molecule type" value="Genomic_DNA"/>
</dbReference>
<evidence type="ECO:0000256" key="3">
    <source>
        <dbReference type="ARBA" id="ARBA00022692"/>
    </source>
</evidence>
<evidence type="ECO:0000256" key="4">
    <source>
        <dbReference type="ARBA" id="ARBA00022989"/>
    </source>
</evidence>
<evidence type="ECO:0000256" key="2">
    <source>
        <dbReference type="ARBA" id="ARBA00022475"/>
    </source>
</evidence>
<dbReference type="SUPFAM" id="SSF103473">
    <property type="entry name" value="MFS general substrate transporter"/>
    <property type="match status" value="1"/>
</dbReference>
<evidence type="ECO:0000313" key="8">
    <source>
        <dbReference type="Proteomes" id="UP000306740"/>
    </source>
</evidence>
<comment type="subcellular location">
    <subcellularLocation>
        <location evidence="1">Cell membrane</location>
        <topology evidence="1">Multi-pass membrane protein</topology>
    </subcellularLocation>
</comment>
<feature type="transmembrane region" description="Helical" evidence="6">
    <location>
        <begin position="292"/>
        <end position="312"/>
    </location>
</feature>